<dbReference type="Proteomes" id="UP000299102">
    <property type="component" value="Unassembled WGS sequence"/>
</dbReference>
<keyword evidence="3" id="KW-1185">Reference proteome</keyword>
<dbReference type="EMBL" id="BGZK01003900">
    <property type="protein sequence ID" value="GBP05425.1"/>
    <property type="molecule type" value="Genomic_DNA"/>
</dbReference>
<feature type="domain" description="Mut7-C RNAse" evidence="1">
    <location>
        <begin position="2"/>
        <end position="69"/>
    </location>
</feature>
<sequence length="133" mass="15531">MAREENRFVLTRDSRYSTFSRELPQKQCLQIPSDSVDVQVLNILQYFQLRIDKSSLYSRCIQCNANDFLLANRREMQLMRLSHTLHDEQDITLPPYGGDAKPWNLRRINDGVIASKRTSSGKQIQFNRINLLA</sequence>
<comment type="caution">
    <text evidence="2">The sequence shown here is derived from an EMBL/GenBank/DDBJ whole genome shotgun (WGS) entry which is preliminary data.</text>
</comment>
<evidence type="ECO:0000313" key="2">
    <source>
        <dbReference type="EMBL" id="GBP05425.1"/>
    </source>
</evidence>
<name>A0A4C1STY9_EUMVA</name>
<accession>A0A4C1STY9</accession>
<dbReference type="PANTHER" id="PTHR47765">
    <property type="entry name" value="3'-5' EXONUCLEASE DOMAIN-CONTAINING PROTEIN"/>
    <property type="match status" value="1"/>
</dbReference>
<organism evidence="2 3">
    <name type="scientific">Eumeta variegata</name>
    <name type="common">Bagworm moth</name>
    <name type="synonym">Eumeta japonica</name>
    <dbReference type="NCBI Taxonomy" id="151549"/>
    <lineage>
        <taxon>Eukaryota</taxon>
        <taxon>Metazoa</taxon>
        <taxon>Ecdysozoa</taxon>
        <taxon>Arthropoda</taxon>
        <taxon>Hexapoda</taxon>
        <taxon>Insecta</taxon>
        <taxon>Pterygota</taxon>
        <taxon>Neoptera</taxon>
        <taxon>Endopterygota</taxon>
        <taxon>Lepidoptera</taxon>
        <taxon>Glossata</taxon>
        <taxon>Ditrysia</taxon>
        <taxon>Tineoidea</taxon>
        <taxon>Psychidae</taxon>
        <taxon>Oiketicinae</taxon>
        <taxon>Eumeta</taxon>
    </lineage>
</organism>
<dbReference type="AlphaFoldDB" id="A0A4C1STY9"/>
<dbReference type="Pfam" id="PF01927">
    <property type="entry name" value="Mut7-C"/>
    <property type="match status" value="1"/>
</dbReference>
<reference evidence="2 3" key="1">
    <citation type="journal article" date="2019" name="Commun. Biol.">
        <title>The bagworm genome reveals a unique fibroin gene that provides high tensile strength.</title>
        <authorList>
            <person name="Kono N."/>
            <person name="Nakamura H."/>
            <person name="Ohtoshi R."/>
            <person name="Tomita M."/>
            <person name="Numata K."/>
            <person name="Arakawa K."/>
        </authorList>
    </citation>
    <scope>NUCLEOTIDE SEQUENCE [LARGE SCALE GENOMIC DNA]</scope>
</reference>
<dbReference type="InterPro" id="IPR052408">
    <property type="entry name" value="Exonuclease_MUT-7-like"/>
</dbReference>
<dbReference type="InterPro" id="IPR002782">
    <property type="entry name" value="Mut7-C_RNAse_dom"/>
</dbReference>
<evidence type="ECO:0000259" key="1">
    <source>
        <dbReference type="Pfam" id="PF01927"/>
    </source>
</evidence>
<protein>
    <recommendedName>
        <fullName evidence="1">Mut7-C RNAse domain-containing protein</fullName>
    </recommendedName>
</protein>
<dbReference type="OrthoDB" id="18193at2759"/>
<evidence type="ECO:0000313" key="3">
    <source>
        <dbReference type="Proteomes" id="UP000299102"/>
    </source>
</evidence>
<dbReference type="PANTHER" id="PTHR47765:SF2">
    <property type="entry name" value="EXONUCLEASE MUT-7 HOMOLOG"/>
    <property type="match status" value="1"/>
</dbReference>
<proteinExistence type="predicted"/>
<gene>
    <name evidence="2" type="ORF">EVAR_71415_1</name>
</gene>